<protein>
    <submittedName>
        <fullName evidence="3">Uncharacterized protein</fullName>
    </submittedName>
</protein>
<evidence type="ECO:0000313" key="1">
    <source>
        <dbReference type="EMBL" id="CFE39531.1"/>
    </source>
</evidence>
<reference evidence="6 7" key="1">
    <citation type="submission" date="2015-03" db="EMBL/GenBank/DDBJ databases">
        <authorList>
            <consortium name="Pathogen Informatics"/>
        </authorList>
    </citation>
    <scope>NUCLEOTIDE SEQUENCE [LARGE SCALE GENOMIC DNA]</scope>
    <source>
        <strain evidence="2 10">Bir 185</strain>
        <strain evidence="3 6">D00501624</strain>
        <strain evidence="4 7">G09801536</strain>
        <strain evidence="1 8">G09901357</strain>
        <strain evidence="5 9">P00601463</strain>
    </source>
</reference>
<evidence type="ECO:0000313" key="2">
    <source>
        <dbReference type="EMBL" id="CKT62096.1"/>
    </source>
</evidence>
<dbReference type="Proteomes" id="UP000050164">
    <property type="component" value="Unassembled WGS sequence"/>
</dbReference>
<dbReference type="EMBL" id="CFOE01000218">
    <property type="protein sequence ID" value="CFE39531.1"/>
    <property type="molecule type" value="Genomic_DNA"/>
</dbReference>
<evidence type="ECO:0000313" key="10">
    <source>
        <dbReference type="Proteomes" id="UP000050164"/>
    </source>
</evidence>
<dbReference type="AlphaFoldDB" id="A0A655D8W6"/>
<sequence>MNVRQNAPRTVGSRSSAACSRVESAAPWASSAPRMSESVVAGAGQRVAINPASRARAARAAALTRFPLWPNATPVPAAVLRNTGWAFSHVVSPVVE</sequence>
<name>A0A655D8W6_MYCTX</name>
<dbReference type="Proteomes" id="UP000045842">
    <property type="component" value="Unassembled WGS sequence"/>
</dbReference>
<evidence type="ECO:0000313" key="3">
    <source>
        <dbReference type="EMBL" id="CNU51267.1"/>
    </source>
</evidence>
<dbReference type="Proteomes" id="UP000039217">
    <property type="component" value="Unassembled WGS sequence"/>
</dbReference>
<dbReference type="EMBL" id="CNFT01001782">
    <property type="protein sequence ID" value="CKT62096.1"/>
    <property type="molecule type" value="Genomic_DNA"/>
</dbReference>
<accession>A0A655D8W6</accession>
<evidence type="ECO:0000313" key="8">
    <source>
        <dbReference type="Proteomes" id="UP000048289"/>
    </source>
</evidence>
<proteinExistence type="predicted"/>
<evidence type="ECO:0000313" key="4">
    <source>
        <dbReference type="EMBL" id="COV60859.1"/>
    </source>
</evidence>
<dbReference type="EMBL" id="CQQC01000175">
    <property type="protein sequence ID" value="CNU51267.1"/>
    <property type="molecule type" value="Genomic_DNA"/>
</dbReference>
<dbReference type="EMBL" id="CHKL01000269">
    <property type="protein sequence ID" value="COW39165.1"/>
    <property type="molecule type" value="Genomic_DNA"/>
</dbReference>
<evidence type="ECO:0000313" key="5">
    <source>
        <dbReference type="EMBL" id="COW39165.1"/>
    </source>
</evidence>
<evidence type="ECO:0000313" key="7">
    <source>
        <dbReference type="Proteomes" id="UP000045842"/>
    </source>
</evidence>
<dbReference type="Proteomes" id="UP000048289">
    <property type="component" value="Unassembled WGS sequence"/>
</dbReference>
<evidence type="ECO:0000313" key="6">
    <source>
        <dbReference type="Proteomes" id="UP000039217"/>
    </source>
</evidence>
<dbReference type="Proteomes" id="UP000048600">
    <property type="component" value="Unassembled WGS sequence"/>
</dbReference>
<dbReference type="EMBL" id="CSAD01000277">
    <property type="protein sequence ID" value="COV60859.1"/>
    <property type="molecule type" value="Genomic_DNA"/>
</dbReference>
<organism evidence="3 6">
    <name type="scientific">Mycobacterium tuberculosis</name>
    <dbReference type="NCBI Taxonomy" id="1773"/>
    <lineage>
        <taxon>Bacteria</taxon>
        <taxon>Bacillati</taxon>
        <taxon>Actinomycetota</taxon>
        <taxon>Actinomycetes</taxon>
        <taxon>Mycobacteriales</taxon>
        <taxon>Mycobacteriaceae</taxon>
        <taxon>Mycobacterium</taxon>
        <taxon>Mycobacterium tuberculosis complex</taxon>
    </lineage>
</organism>
<evidence type="ECO:0000313" key="9">
    <source>
        <dbReference type="Proteomes" id="UP000048600"/>
    </source>
</evidence>
<gene>
    <name evidence="3" type="ORF">ERS007661_00787</name>
    <name evidence="4" type="ORF">ERS007679_02156</name>
    <name evidence="1" type="ORF">ERS007681_01911</name>
    <name evidence="5" type="ORF">ERS007741_02386</name>
    <name evidence="2" type="ORF">ERS027659_04651</name>
</gene>